<dbReference type="Gene3D" id="2.115.10.20">
    <property type="entry name" value="Glycosyl hydrolase domain, family 43"/>
    <property type="match status" value="1"/>
</dbReference>
<organism evidence="2 3">
    <name type="scientific">Pontiella sulfatireligans</name>
    <dbReference type="NCBI Taxonomy" id="2750658"/>
    <lineage>
        <taxon>Bacteria</taxon>
        <taxon>Pseudomonadati</taxon>
        <taxon>Kiritimatiellota</taxon>
        <taxon>Kiritimatiellia</taxon>
        <taxon>Kiritimatiellales</taxon>
        <taxon>Pontiellaceae</taxon>
        <taxon>Pontiella</taxon>
    </lineage>
</organism>
<name>A0A6C2UH38_9BACT</name>
<dbReference type="RefSeq" id="WP_136060279.1">
    <property type="nucleotide sequence ID" value="NZ_CAAHFH010000001.1"/>
</dbReference>
<dbReference type="CDD" id="cd08994">
    <property type="entry name" value="GH43_62_32_68_117_130-like"/>
    <property type="match status" value="1"/>
</dbReference>
<dbReference type="EMBL" id="CAAHFH010000001">
    <property type="protein sequence ID" value="VGO18827.1"/>
    <property type="molecule type" value="Genomic_DNA"/>
</dbReference>
<evidence type="ECO:0000313" key="3">
    <source>
        <dbReference type="Proteomes" id="UP000346198"/>
    </source>
</evidence>
<feature type="signal peptide" evidence="1">
    <location>
        <begin position="1"/>
        <end position="20"/>
    </location>
</feature>
<feature type="chain" id="PRO_5025640712" evidence="1">
    <location>
        <begin position="21"/>
        <end position="344"/>
    </location>
</feature>
<evidence type="ECO:0000256" key="1">
    <source>
        <dbReference type="SAM" id="SignalP"/>
    </source>
</evidence>
<protein>
    <submittedName>
        <fullName evidence="2">Uncharacterized protein</fullName>
    </submittedName>
</protein>
<gene>
    <name evidence="2" type="ORF">SCARR_00880</name>
</gene>
<dbReference type="AlphaFoldDB" id="A0A6C2UH38"/>
<dbReference type="Proteomes" id="UP000346198">
    <property type="component" value="Unassembled WGS sequence"/>
</dbReference>
<keyword evidence="3" id="KW-1185">Reference proteome</keyword>
<dbReference type="InterPro" id="IPR023296">
    <property type="entry name" value="Glyco_hydro_beta-prop_sf"/>
</dbReference>
<proteinExistence type="predicted"/>
<accession>A0A6C2UH38</accession>
<dbReference type="SUPFAM" id="SSF75005">
    <property type="entry name" value="Arabinanase/levansucrase/invertase"/>
    <property type="match status" value="1"/>
</dbReference>
<keyword evidence="1" id="KW-0732">Signal</keyword>
<sequence length="344" mass="38729">MKKIFLPLMAGALMSTIVQAGITLPDDAVMSYSDSNPLRAALKPVPTTAIFRMEGYCLWDPSVVKVGDTYHLFCSRWSHELEAKDNKQAWKSCHIIRATSNSLFGPYKFKEVVMEAKDHPMGKKGLHNVKVMQVGERFLMYYIHTPGGNSGFSWADNIDGPWHSEKKIAMKANNPAVLVRDDGSVYALHKFKVESKELGRHGVYMGAYEAASLEGPFKKVAAGRNLLPYNMELEDPTIWWANNQYNAICTDWMGKVTGIGKAVVYYTSKDGINYELFSKIPVWSQADPVPMEDGSEHWVTRVERPQVFLNDTGEVVALLAAFGTKEYRHDYIMIRPVDGFMPTN</sequence>
<evidence type="ECO:0000313" key="2">
    <source>
        <dbReference type="EMBL" id="VGO18827.1"/>
    </source>
</evidence>
<reference evidence="2 3" key="1">
    <citation type="submission" date="2019-04" db="EMBL/GenBank/DDBJ databases">
        <authorList>
            <person name="Van Vliet M D."/>
        </authorList>
    </citation>
    <scope>NUCLEOTIDE SEQUENCE [LARGE SCALE GENOMIC DNA]</scope>
    <source>
        <strain evidence="2 3">F21</strain>
    </source>
</reference>